<evidence type="ECO:0000313" key="9">
    <source>
        <dbReference type="Proteomes" id="UP000249065"/>
    </source>
</evidence>
<feature type="transmembrane region" description="Helical" evidence="6">
    <location>
        <begin position="491"/>
        <end position="511"/>
    </location>
</feature>
<feature type="transmembrane region" description="Helical" evidence="6">
    <location>
        <begin position="393"/>
        <end position="411"/>
    </location>
</feature>
<evidence type="ECO:0000256" key="2">
    <source>
        <dbReference type="ARBA" id="ARBA00022475"/>
    </source>
</evidence>
<evidence type="ECO:0000256" key="6">
    <source>
        <dbReference type="SAM" id="Phobius"/>
    </source>
</evidence>
<dbReference type="Pfam" id="PF05425">
    <property type="entry name" value="CopD"/>
    <property type="match status" value="1"/>
</dbReference>
<evidence type="ECO:0000256" key="5">
    <source>
        <dbReference type="ARBA" id="ARBA00023136"/>
    </source>
</evidence>
<dbReference type="GO" id="GO:0006825">
    <property type="term" value="P:copper ion transport"/>
    <property type="evidence" value="ECO:0007669"/>
    <property type="project" value="InterPro"/>
</dbReference>
<feature type="transmembrane region" description="Helical" evidence="6">
    <location>
        <begin position="423"/>
        <end position="440"/>
    </location>
</feature>
<feature type="transmembrane region" description="Helical" evidence="6">
    <location>
        <begin position="215"/>
        <end position="237"/>
    </location>
</feature>
<dbReference type="GO" id="GO:0005886">
    <property type="term" value="C:plasma membrane"/>
    <property type="evidence" value="ECO:0007669"/>
    <property type="project" value="UniProtKB-SubCell"/>
</dbReference>
<reference evidence="9" key="1">
    <citation type="submission" date="2018-06" db="EMBL/GenBank/DDBJ databases">
        <authorList>
            <person name="Khan S.A."/>
        </authorList>
    </citation>
    <scope>NUCLEOTIDE SEQUENCE [LARGE SCALE GENOMIC DNA]</scope>
    <source>
        <strain evidence="9">DB-1506</strain>
    </source>
</reference>
<evidence type="ECO:0000256" key="1">
    <source>
        <dbReference type="ARBA" id="ARBA00004651"/>
    </source>
</evidence>
<keyword evidence="2" id="KW-1003">Cell membrane</keyword>
<gene>
    <name evidence="8" type="ORF">DOO78_16200</name>
</gene>
<keyword evidence="5 6" id="KW-0472">Membrane</keyword>
<feature type="transmembrane region" description="Helical" evidence="6">
    <location>
        <begin position="257"/>
        <end position="274"/>
    </location>
</feature>
<sequence>MGTSPAATSPSPFSRAEFHVEQLLDLYGFASVVLHAAELLARTALLGGVVFWVALALPLARLLPPGDATRLRRIGRGAVLWAAVASLLCILLTTTLSLGALAASLDVPVASLLGADFMRAAAVTFIATLLIYALALGPDQAGPARRWGLLAAALAVLIGATAGSHAIARTEARPMLLAATGLHQLGAALWIGGLPALLASFRLTPASARRVGRRYSTFAALGVGLILLGILGYWFGYIGSVEAVYGTAYGAMSGTKGILLGLLLLLGGSNWLLLHRLTAGEEGLLRVRRFVEAEIAIGIAVLAVAASLTSVPPASDLPDDRVSWAEVVERFTPAWPRLESPNHADLAIPHLQAQLDAEWQQRQAAQAQKPQAFTPGEGLLPPRNAQDIAWSEYNHHWAGLMVLLVGLAALLDATGRVPLARHWPLVFIGLAGFIFLRSDPEAWPLGEIGLLESLRDPEVVQHKLAGLLVVGFAVTEWWVRLGRIRGRARYVFPLAMVAGGVLLLAHTHAISNVKEQLLVELSHLPLAVLAVIGGCARFTELRGPEALSRIARWIWPVCLILIGILLILYREA</sequence>
<feature type="transmembrane region" description="Helical" evidence="6">
    <location>
        <begin position="550"/>
        <end position="569"/>
    </location>
</feature>
<evidence type="ECO:0000256" key="4">
    <source>
        <dbReference type="ARBA" id="ARBA00022989"/>
    </source>
</evidence>
<feature type="domain" description="Copper resistance protein D" evidence="7">
    <location>
        <begin position="210"/>
        <end position="308"/>
    </location>
</feature>
<proteinExistence type="predicted"/>
<feature type="transmembrane region" description="Helical" evidence="6">
    <location>
        <begin position="147"/>
        <end position="167"/>
    </location>
</feature>
<evidence type="ECO:0000259" key="7">
    <source>
        <dbReference type="Pfam" id="PF05425"/>
    </source>
</evidence>
<comment type="subcellular location">
    <subcellularLocation>
        <location evidence="1">Cell membrane</location>
        <topology evidence="1">Multi-pass membrane protein</topology>
    </subcellularLocation>
</comment>
<dbReference type="OrthoDB" id="113685at2"/>
<feature type="transmembrane region" description="Helical" evidence="6">
    <location>
        <begin position="78"/>
        <end position="105"/>
    </location>
</feature>
<dbReference type="InterPro" id="IPR008457">
    <property type="entry name" value="Cu-R_CopD_dom"/>
</dbReference>
<evidence type="ECO:0000256" key="3">
    <source>
        <dbReference type="ARBA" id="ARBA00022692"/>
    </source>
</evidence>
<dbReference type="PANTHER" id="PTHR34820:SF4">
    <property type="entry name" value="INNER MEMBRANE PROTEIN YEBZ"/>
    <property type="match status" value="1"/>
</dbReference>
<dbReference type="AlphaFoldDB" id="A0A327M6U1"/>
<accession>A0A327M6U1</accession>
<dbReference type="InterPro" id="IPR032694">
    <property type="entry name" value="CopC/D"/>
</dbReference>
<keyword evidence="9" id="KW-1185">Reference proteome</keyword>
<comment type="caution">
    <text evidence="8">The sequence shown here is derived from an EMBL/GenBank/DDBJ whole genome shotgun (WGS) entry which is preliminary data.</text>
</comment>
<feature type="transmembrane region" description="Helical" evidence="6">
    <location>
        <begin position="460"/>
        <end position="479"/>
    </location>
</feature>
<dbReference type="PANTHER" id="PTHR34820">
    <property type="entry name" value="INNER MEMBRANE PROTEIN YEBZ"/>
    <property type="match status" value="1"/>
</dbReference>
<keyword evidence="3 6" id="KW-0812">Transmembrane</keyword>
<organism evidence="8 9">
    <name type="scientific">Roseicella frigidaeris</name>
    <dbReference type="NCBI Taxonomy" id="2230885"/>
    <lineage>
        <taxon>Bacteria</taxon>
        <taxon>Pseudomonadati</taxon>
        <taxon>Pseudomonadota</taxon>
        <taxon>Alphaproteobacteria</taxon>
        <taxon>Acetobacterales</taxon>
        <taxon>Roseomonadaceae</taxon>
        <taxon>Roseicella</taxon>
    </lineage>
</organism>
<feature type="transmembrane region" description="Helical" evidence="6">
    <location>
        <begin position="39"/>
        <end position="57"/>
    </location>
</feature>
<name>A0A327M6U1_9PROT</name>
<feature type="transmembrane region" description="Helical" evidence="6">
    <location>
        <begin position="117"/>
        <end position="135"/>
    </location>
</feature>
<keyword evidence="4 6" id="KW-1133">Transmembrane helix</keyword>
<evidence type="ECO:0000313" key="8">
    <source>
        <dbReference type="EMBL" id="RAI58024.1"/>
    </source>
</evidence>
<protein>
    <submittedName>
        <fullName evidence="8">Copper resistance protein</fullName>
    </submittedName>
</protein>
<feature type="transmembrane region" description="Helical" evidence="6">
    <location>
        <begin position="295"/>
        <end position="314"/>
    </location>
</feature>
<dbReference type="EMBL" id="QLIX01000012">
    <property type="protein sequence ID" value="RAI58024.1"/>
    <property type="molecule type" value="Genomic_DNA"/>
</dbReference>
<feature type="transmembrane region" description="Helical" evidence="6">
    <location>
        <begin position="187"/>
        <end position="203"/>
    </location>
</feature>
<dbReference type="Proteomes" id="UP000249065">
    <property type="component" value="Unassembled WGS sequence"/>
</dbReference>